<comment type="caution">
    <text evidence="1">The sequence shown here is derived from an EMBL/GenBank/DDBJ whole genome shotgun (WGS) entry which is preliminary data.</text>
</comment>
<feature type="non-terminal residue" evidence="1">
    <location>
        <position position="1"/>
    </location>
</feature>
<proteinExistence type="predicted"/>
<name>A0AAV5VQK4_9BILA</name>
<organism evidence="1 2">
    <name type="scientific">Pristionchus fissidentatus</name>
    <dbReference type="NCBI Taxonomy" id="1538716"/>
    <lineage>
        <taxon>Eukaryota</taxon>
        <taxon>Metazoa</taxon>
        <taxon>Ecdysozoa</taxon>
        <taxon>Nematoda</taxon>
        <taxon>Chromadorea</taxon>
        <taxon>Rhabditida</taxon>
        <taxon>Rhabditina</taxon>
        <taxon>Diplogasteromorpha</taxon>
        <taxon>Diplogasteroidea</taxon>
        <taxon>Neodiplogasteridae</taxon>
        <taxon>Pristionchus</taxon>
    </lineage>
</organism>
<gene>
    <name evidence="1" type="ORF">PFISCL1PPCAC_13264</name>
</gene>
<reference evidence="1" key="1">
    <citation type="submission" date="2023-10" db="EMBL/GenBank/DDBJ databases">
        <title>Genome assembly of Pristionchus species.</title>
        <authorList>
            <person name="Yoshida K."/>
            <person name="Sommer R.J."/>
        </authorList>
    </citation>
    <scope>NUCLEOTIDE SEQUENCE</scope>
    <source>
        <strain evidence="1">RS5133</strain>
    </source>
</reference>
<evidence type="ECO:0000313" key="1">
    <source>
        <dbReference type="EMBL" id="GMT21967.1"/>
    </source>
</evidence>
<dbReference type="Proteomes" id="UP001432322">
    <property type="component" value="Unassembled WGS sequence"/>
</dbReference>
<dbReference type="AlphaFoldDB" id="A0AAV5VQK4"/>
<accession>A0AAV5VQK4</accession>
<protein>
    <submittedName>
        <fullName evidence="1">Uncharacterized protein</fullName>
    </submittedName>
</protein>
<keyword evidence="2" id="KW-1185">Reference proteome</keyword>
<sequence>QDRMRVRECSKQMREAIEESDFIVHDVSLYYGPLSAEEKEPHPLTLLVHETPVQFEYQQGLRYRVNCTDADALPKLLDLLTRSCRRIVCKTLTISCDDDYTDGQTVDEETLETICTRIDFQLLDLIFHDVFYHSVMSFASKPG</sequence>
<evidence type="ECO:0000313" key="2">
    <source>
        <dbReference type="Proteomes" id="UP001432322"/>
    </source>
</evidence>
<dbReference type="EMBL" id="BTSY01000004">
    <property type="protein sequence ID" value="GMT21967.1"/>
    <property type="molecule type" value="Genomic_DNA"/>
</dbReference>